<dbReference type="GO" id="GO:0009246">
    <property type="term" value="P:enterobacterial common antigen biosynthetic process"/>
    <property type="evidence" value="ECO:0007669"/>
    <property type="project" value="TreeGrafter"/>
</dbReference>
<comment type="subcellular location">
    <subcellularLocation>
        <location evidence="1">Cell membrane</location>
        <topology evidence="1">Multi-pass membrane protein</topology>
    </subcellularLocation>
</comment>
<evidence type="ECO:0000256" key="1">
    <source>
        <dbReference type="ARBA" id="ARBA00004651"/>
    </source>
</evidence>
<evidence type="ECO:0000256" key="4">
    <source>
        <dbReference type="ARBA" id="ARBA00022692"/>
    </source>
</evidence>
<dbReference type="GO" id="GO:0005886">
    <property type="term" value="C:plasma membrane"/>
    <property type="evidence" value="ECO:0007669"/>
    <property type="project" value="UniProtKB-SubCell"/>
</dbReference>
<dbReference type="OrthoDB" id="65129at2"/>
<feature type="transmembrane region" description="Helical" evidence="7">
    <location>
        <begin position="304"/>
        <end position="330"/>
    </location>
</feature>
<evidence type="ECO:0000256" key="2">
    <source>
        <dbReference type="ARBA" id="ARBA00007400"/>
    </source>
</evidence>
<feature type="transmembrane region" description="Helical" evidence="7">
    <location>
        <begin position="249"/>
        <end position="266"/>
    </location>
</feature>
<comment type="caution">
    <text evidence="9">The sequence shown here is derived from an EMBL/GenBank/DDBJ whole genome shotgun (WGS) entry which is preliminary data.</text>
</comment>
<evidence type="ECO:0000313" key="9">
    <source>
        <dbReference type="EMBL" id="RTR30014.1"/>
    </source>
</evidence>
<feature type="transmembrane region" description="Helical" evidence="7">
    <location>
        <begin position="83"/>
        <end position="100"/>
    </location>
</feature>
<keyword evidence="3" id="KW-1003">Cell membrane</keyword>
<protein>
    <submittedName>
        <fullName evidence="9">Adhesin</fullName>
    </submittedName>
</protein>
<evidence type="ECO:0000256" key="7">
    <source>
        <dbReference type="SAM" id="Phobius"/>
    </source>
</evidence>
<gene>
    <name evidence="9" type="ORF">EKG37_14030</name>
</gene>
<dbReference type="Proteomes" id="UP000271374">
    <property type="component" value="Unassembled WGS sequence"/>
</dbReference>
<feature type="transmembrane region" description="Helical" evidence="7">
    <location>
        <begin position="278"/>
        <end position="298"/>
    </location>
</feature>
<feature type="transmembrane region" description="Helical" evidence="7">
    <location>
        <begin position="12"/>
        <end position="30"/>
    </location>
</feature>
<name>A0A3S0KGH9_9BACI</name>
<evidence type="ECO:0000259" key="8">
    <source>
        <dbReference type="Pfam" id="PF01757"/>
    </source>
</evidence>
<dbReference type="PANTHER" id="PTHR40074:SF2">
    <property type="entry name" value="O-ACETYLTRANSFERASE WECH"/>
    <property type="match status" value="1"/>
</dbReference>
<reference evidence="9 10" key="1">
    <citation type="submission" date="2018-12" db="EMBL/GenBank/DDBJ databases">
        <title>Bacillus yapensis draft genome sequence.</title>
        <authorList>
            <person name="Yu L."/>
            <person name="Xu X."/>
            <person name="Tang X."/>
        </authorList>
    </citation>
    <scope>NUCLEOTIDE SEQUENCE [LARGE SCALE GENOMIC DNA]</scope>
    <source>
        <strain evidence="9 10">XXST-01</strain>
    </source>
</reference>
<feature type="domain" description="Acyltransferase 3" evidence="8">
    <location>
        <begin position="12"/>
        <end position="330"/>
    </location>
</feature>
<dbReference type="InterPro" id="IPR002656">
    <property type="entry name" value="Acyl_transf_3_dom"/>
</dbReference>
<keyword evidence="4 7" id="KW-0812">Transmembrane</keyword>
<keyword evidence="5 7" id="KW-1133">Transmembrane helix</keyword>
<keyword evidence="6 7" id="KW-0472">Membrane</keyword>
<dbReference type="RefSeq" id="WP_126409302.1">
    <property type="nucleotide sequence ID" value="NZ_RXNT01000011.1"/>
</dbReference>
<proteinExistence type="inferred from homology"/>
<accession>A0A3S0KGH9</accession>
<keyword evidence="10" id="KW-1185">Reference proteome</keyword>
<feature type="transmembrane region" description="Helical" evidence="7">
    <location>
        <begin position="120"/>
        <end position="140"/>
    </location>
</feature>
<comment type="similarity">
    <text evidence="2">Belongs to the acyltransferase 3 family.</text>
</comment>
<sequence>MENKGLVHEVFWLRCIACIAVTFGHGLQIGYEQYTDATQYHIVSYLLYMAVLFGVPVFVFISEFLLSNKYSLKVPSGFIKKRIKILVIPYIFMSIVYAFLDADTLNAENVFVEATKNIFLGHSTVYFVIIIFQFYVLHILSRRYLNQWSPKKVIPIALLVNIAYLSAFNFSEAPNHPFAVYFWDIGYYLFFVSWIFYFVLGYYCGKYYQSTLNFLRRYNKIIYLMPVITFGMILVMNKVFLLTQSSKRVDMLLFATSMIFLIMYVSSNFRNTPKIIMLISNYSFSIFLLNEFFFLIMLPIQPPAFLNILTYSIVAFFLSLVCSIIVAYLLNRFTFGKYLVGQTMKFKVRKVPKIKQSA</sequence>
<evidence type="ECO:0000256" key="6">
    <source>
        <dbReference type="ARBA" id="ARBA00023136"/>
    </source>
</evidence>
<dbReference type="AlphaFoldDB" id="A0A3S0KGH9"/>
<dbReference type="PANTHER" id="PTHR40074">
    <property type="entry name" value="O-ACETYLTRANSFERASE WECH"/>
    <property type="match status" value="1"/>
</dbReference>
<organism evidence="9 10">
    <name type="scientific">Bacillus yapensis</name>
    <dbReference type="NCBI Taxonomy" id="2492960"/>
    <lineage>
        <taxon>Bacteria</taxon>
        <taxon>Bacillati</taxon>
        <taxon>Bacillota</taxon>
        <taxon>Bacilli</taxon>
        <taxon>Bacillales</taxon>
        <taxon>Bacillaceae</taxon>
        <taxon>Bacillus</taxon>
    </lineage>
</organism>
<dbReference type="Pfam" id="PF01757">
    <property type="entry name" value="Acyl_transf_3"/>
    <property type="match status" value="1"/>
</dbReference>
<evidence type="ECO:0000256" key="5">
    <source>
        <dbReference type="ARBA" id="ARBA00022989"/>
    </source>
</evidence>
<feature type="transmembrane region" description="Helical" evidence="7">
    <location>
        <begin position="152"/>
        <end position="168"/>
    </location>
</feature>
<dbReference type="EMBL" id="RXNT01000011">
    <property type="protein sequence ID" value="RTR30014.1"/>
    <property type="molecule type" value="Genomic_DNA"/>
</dbReference>
<feature type="transmembrane region" description="Helical" evidence="7">
    <location>
        <begin position="42"/>
        <end position="62"/>
    </location>
</feature>
<dbReference type="GO" id="GO:0016413">
    <property type="term" value="F:O-acetyltransferase activity"/>
    <property type="evidence" value="ECO:0007669"/>
    <property type="project" value="TreeGrafter"/>
</dbReference>
<evidence type="ECO:0000313" key="10">
    <source>
        <dbReference type="Proteomes" id="UP000271374"/>
    </source>
</evidence>
<feature type="transmembrane region" description="Helical" evidence="7">
    <location>
        <begin position="221"/>
        <end position="243"/>
    </location>
</feature>
<feature type="transmembrane region" description="Helical" evidence="7">
    <location>
        <begin position="180"/>
        <end position="200"/>
    </location>
</feature>
<evidence type="ECO:0000256" key="3">
    <source>
        <dbReference type="ARBA" id="ARBA00022475"/>
    </source>
</evidence>